<accession>A0A518DVT1</accession>
<evidence type="ECO:0000259" key="3">
    <source>
        <dbReference type="Pfam" id="PF07583"/>
    </source>
</evidence>
<feature type="signal peptide" evidence="2">
    <location>
        <begin position="1"/>
        <end position="21"/>
    </location>
</feature>
<evidence type="ECO:0000259" key="4">
    <source>
        <dbReference type="Pfam" id="PF07587"/>
    </source>
</evidence>
<dbReference type="RefSeq" id="WP_197442364.1">
    <property type="nucleotide sequence ID" value="NZ_CP036433.1"/>
</dbReference>
<feature type="domain" description="DUF1549" evidence="3">
    <location>
        <begin position="142"/>
        <end position="353"/>
    </location>
</feature>
<feature type="compositionally biased region" description="Pro residues" evidence="1">
    <location>
        <begin position="71"/>
        <end position="81"/>
    </location>
</feature>
<evidence type="ECO:0000256" key="1">
    <source>
        <dbReference type="SAM" id="MobiDB-lite"/>
    </source>
</evidence>
<dbReference type="PANTHER" id="PTHR35889">
    <property type="entry name" value="CYCLOINULO-OLIGOSACCHARIDE FRUCTANOTRANSFERASE-RELATED"/>
    <property type="match status" value="1"/>
</dbReference>
<dbReference type="Pfam" id="PF07583">
    <property type="entry name" value="PSCyt2"/>
    <property type="match status" value="1"/>
</dbReference>
<dbReference type="Pfam" id="PF07587">
    <property type="entry name" value="PSD1"/>
    <property type="match status" value="1"/>
</dbReference>
<reference evidence="5 6" key="1">
    <citation type="submission" date="2019-02" db="EMBL/GenBank/DDBJ databases">
        <title>Deep-cultivation of Planctomycetes and their phenomic and genomic characterization uncovers novel biology.</title>
        <authorList>
            <person name="Wiegand S."/>
            <person name="Jogler M."/>
            <person name="Boedeker C."/>
            <person name="Pinto D."/>
            <person name="Vollmers J."/>
            <person name="Rivas-Marin E."/>
            <person name="Kohn T."/>
            <person name="Peeters S.H."/>
            <person name="Heuer A."/>
            <person name="Rast P."/>
            <person name="Oberbeckmann S."/>
            <person name="Bunk B."/>
            <person name="Jeske O."/>
            <person name="Meyerdierks A."/>
            <person name="Storesund J.E."/>
            <person name="Kallscheuer N."/>
            <person name="Luecker S."/>
            <person name="Lage O.M."/>
            <person name="Pohl T."/>
            <person name="Merkel B.J."/>
            <person name="Hornburger P."/>
            <person name="Mueller R.-W."/>
            <person name="Bruemmer F."/>
            <person name="Labrenz M."/>
            <person name="Spormann A.M."/>
            <person name="Op den Camp H."/>
            <person name="Overmann J."/>
            <person name="Amann R."/>
            <person name="Jetten M.S.M."/>
            <person name="Mascher T."/>
            <person name="Medema M.H."/>
            <person name="Devos D.P."/>
            <person name="Kaster A.-K."/>
            <person name="Ovreas L."/>
            <person name="Rohde M."/>
            <person name="Galperin M.Y."/>
            <person name="Jogler C."/>
        </authorList>
    </citation>
    <scope>NUCLEOTIDE SEQUENCE [LARGE SCALE GENOMIC DNA]</scope>
    <source>
        <strain evidence="5 6">Pla85_3_4</strain>
    </source>
</reference>
<proteinExistence type="predicted"/>
<feature type="compositionally biased region" description="Basic and acidic residues" evidence="1">
    <location>
        <begin position="51"/>
        <end position="69"/>
    </location>
</feature>
<evidence type="ECO:0008006" key="7">
    <source>
        <dbReference type="Google" id="ProtNLM"/>
    </source>
</evidence>
<gene>
    <name evidence="5" type="ORF">Pla8534_37580</name>
</gene>
<name>A0A518DVT1_9BACT</name>
<dbReference type="AlphaFoldDB" id="A0A518DVT1"/>
<dbReference type="Proteomes" id="UP000317648">
    <property type="component" value="Chromosome"/>
</dbReference>
<dbReference type="EMBL" id="CP036433">
    <property type="protein sequence ID" value="QDU95939.1"/>
    <property type="molecule type" value="Genomic_DNA"/>
</dbReference>
<protein>
    <recommendedName>
        <fullName evidence="7">Planctomycete cytochrome C</fullName>
    </recommendedName>
</protein>
<keyword evidence="2" id="KW-0732">Signal</keyword>
<sequence length="746" mass="82657" precursor="true">MFRAGILALAAALLGSGGTFADERPFAQPPLSESDPLFEALQKLQREINELRGEVRGVEPRSRTTDVRPAEPMPAMSPTPDPQDRPRLPLSSEPTAPATTSVRSALPPISLGRTTSDHWAFQPLATVAPPTVKQEAWPRDDLDRFILAGLEQARLTPNADADRYALIRRLAFDLTGLPPTAAEIRDFVDDPDPLDTALARQTDRYLASPRFGERWGRHWLDVARYADSVGRNWNAPFTYAWRYRDYVIDAMNDDTPYDQFITEQLAGDLLPASDLPTRRKRLVATGYLALGPIDIIEPAGETLEMDRIDEQIDVVTRGMLGLTVSCARCHDHKYEPISMRDYYALAGVFYSTHTLSGQRRGNYVADDVMRLLPTAGGSNFPVTGIHSMADVTHQHRQGGYREVLFSTDPNLAMGAEEGAPQDCPIRLDGEAYRRGEVPPRGDFQIAGLGGLGQIPSDVSGRQRLAQWIVAKENPLAARVMVNRVWRHLLGQGLVGSVDNFGVSGESPSHPELLDHLAVRFQQDWSIKSLIRAVVLSRTYRLSSNGQPAGQATDPQNRHYWRVQPKRLEVEALRDAMLTAAGRLTYDRPPGIQIAGTGGKGRWGVTRSLLGVEAPYRTVYLPVLRSLLPDMYRIFDFPDPSQLMGQREVTTVAPQALFLMNSDFAVNCSDDIASQLLNAPGASDADRVQRLYMRLLSRPAEASEVDAARTMMARLEPPSGGRTSDELYRWSALVQALMISGEFRTLL</sequence>
<evidence type="ECO:0000256" key="2">
    <source>
        <dbReference type="SAM" id="SignalP"/>
    </source>
</evidence>
<evidence type="ECO:0000313" key="5">
    <source>
        <dbReference type="EMBL" id="QDU95939.1"/>
    </source>
</evidence>
<feature type="region of interest" description="Disordered" evidence="1">
    <location>
        <begin position="51"/>
        <end position="109"/>
    </location>
</feature>
<feature type="domain" description="DUF1553" evidence="4">
    <location>
        <begin position="460"/>
        <end position="710"/>
    </location>
</feature>
<evidence type="ECO:0000313" key="6">
    <source>
        <dbReference type="Proteomes" id="UP000317648"/>
    </source>
</evidence>
<dbReference type="InterPro" id="IPR022655">
    <property type="entry name" value="DUF1553"/>
</dbReference>
<dbReference type="InterPro" id="IPR011444">
    <property type="entry name" value="DUF1549"/>
</dbReference>
<organism evidence="5 6">
    <name type="scientific">Lignipirellula cremea</name>
    <dbReference type="NCBI Taxonomy" id="2528010"/>
    <lineage>
        <taxon>Bacteria</taxon>
        <taxon>Pseudomonadati</taxon>
        <taxon>Planctomycetota</taxon>
        <taxon>Planctomycetia</taxon>
        <taxon>Pirellulales</taxon>
        <taxon>Pirellulaceae</taxon>
        <taxon>Lignipirellula</taxon>
    </lineage>
</organism>
<feature type="chain" id="PRO_5022191434" description="Planctomycete cytochrome C" evidence="2">
    <location>
        <begin position="22"/>
        <end position="746"/>
    </location>
</feature>
<dbReference type="PANTHER" id="PTHR35889:SF3">
    <property type="entry name" value="F-BOX DOMAIN-CONTAINING PROTEIN"/>
    <property type="match status" value="1"/>
</dbReference>
<keyword evidence="6" id="KW-1185">Reference proteome</keyword>
<feature type="compositionally biased region" description="Polar residues" evidence="1">
    <location>
        <begin position="92"/>
        <end position="103"/>
    </location>
</feature>
<dbReference type="KEGG" id="lcre:Pla8534_37580"/>